<dbReference type="PANTHER" id="PTHR19211">
    <property type="entry name" value="ATP-BINDING TRANSPORT PROTEIN-RELATED"/>
    <property type="match status" value="1"/>
</dbReference>
<evidence type="ECO:0000313" key="6">
    <source>
        <dbReference type="EMBL" id="MCP1375144.1"/>
    </source>
</evidence>
<dbReference type="PANTHER" id="PTHR19211:SF6">
    <property type="entry name" value="BLL7188 PROTEIN"/>
    <property type="match status" value="1"/>
</dbReference>
<dbReference type="SMART" id="SM00382">
    <property type="entry name" value="AAA"/>
    <property type="match status" value="2"/>
</dbReference>
<reference evidence="6 7" key="1">
    <citation type="submission" date="2022-06" db="EMBL/GenBank/DDBJ databases">
        <title>Dyella sp. Sa strain:Sa Genome sequencing.</title>
        <authorList>
            <person name="Park S."/>
        </authorList>
    </citation>
    <scope>NUCLEOTIDE SEQUENCE [LARGE SCALE GENOMIC DNA]</scope>
    <source>
        <strain evidence="6 7">Sa</strain>
    </source>
</reference>
<dbReference type="Proteomes" id="UP001204615">
    <property type="component" value="Unassembled WGS sequence"/>
</dbReference>
<evidence type="ECO:0000256" key="2">
    <source>
        <dbReference type="ARBA" id="ARBA00022741"/>
    </source>
</evidence>
<dbReference type="InterPro" id="IPR050611">
    <property type="entry name" value="ABCF"/>
</dbReference>
<dbReference type="RefSeq" id="WP_253567400.1">
    <property type="nucleotide sequence ID" value="NZ_JAMZEK010000003.1"/>
</dbReference>
<accession>A0ABT1FCS7</accession>
<feature type="domain" description="ABC transporter" evidence="5">
    <location>
        <begin position="340"/>
        <end position="537"/>
    </location>
</feature>
<feature type="region of interest" description="Disordered" evidence="4">
    <location>
        <begin position="236"/>
        <end position="280"/>
    </location>
</feature>
<dbReference type="Gene3D" id="3.40.50.300">
    <property type="entry name" value="P-loop containing nucleotide triphosphate hydrolases"/>
    <property type="match status" value="2"/>
</dbReference>
<dbReference type="PROSITE" id="PS50893">
    <property type="entry name" value="ABC_TRANSPORTER_2"/>
    <property type="match status" value="2"/>
</dbReference>
<evidence type="ECO:0000256" key="1">
    <source>
        <dbReference type="ARBA" id="ARBA00022737"/>
    </source>
</evidence>
<dbReference type="Pfam" id="PF00005">
    <property type="entry name" value="ABC_tran"/>
    <property type="match status" value="2"/>
</dbReference>
<comment type="caution">
    <text evidence="6">The sequence shown here is derived from an EMBL/GenBank/DDBJ whole genome shotgun (WGS) entry which is preliminary data.</text>
</comment>
<keyword evidence="2" id="KW-0547">Nucleotide-binding</keyword>
<gene>
    <name evidence="6" type="ORF">NC595_13930</name>
</gene>
<dbReference type="GO" id="GO:0005524">
    <property type="term" value="F:ATP binding"/>
    <property type="evidence" value="ECO:0007669"/>
    <property type="project" value="UniProtKB-KW"/>
</dbReference>
<evidence type="ECO:0000256" key="3">
    <source>
        <dbReference type="ARBA" id="ARBA00022840"/>
    </source>
</evidence>
<feature type="domain" description="ABC transporter" evidence="5">
    <location>
        <begin position="6"/>
        <end position="238"/>
    </location>
</feature>
<dbReference type="InterPro" id="IPR003439">
    <property type="entry name" value="ABC_transporter-like_ATP-bd"/>
</dbReference>
<name>A0ABT1FCS7_9GAMM</name>
<dbReference type="InterPro" id="IPR003593">
    <property type="entry name" value="AAA+_ATPase"/>
</dbReference>
<proteinExistence type="predicted"/>
<dbReference type="EMBL" id="JAMZEK010000003">
    <property type="protein sequence ID" value="MCP1375144.1"/>
    <property type="molecule type" value="Genomic_DNA"/>
</dbReference>
<feature type="compositionally biased region" description="Basic and acidic residues" evidence="4">
    <location>
        <begin position="236"/>
        <end position="258"/>
    </location>
</feature>
<evidence type="ECO:0000313" key="7">
    <source>
        <dbReference type="Proteomes" id="UP001204615"/>
    </source>
</evidence>
<evidence type="ECO:0000259" key="5">
    <source>
        <dbReference type="PROSITE" id="PS50893"/>
    </source>
</evidence>
<evidence type="ECO:0000256" key="4">
    <source>
        <dbReference type="SAM" id="MobiDB-lite"/>
    </source>
</evidence>
<keyword evidence="7" id="KW-1185">Reference proteome</keyword>
<dbReference type="InterPro" id="IPR027417">
    <property type="entry name" value="P-loop_NTPase"/>
</dbReference>
<dbReference type="SUPFAM" id="SSF52540">
    <property type="entry name" value="P-loop containing nucleoside triphosphate hydrolases"/>
    <property type="match status" value="2"/>
</dbReference>
<organism evidence="6 7">
    <name type="scientific">Dyella lutea</name>
    <dbReference type="NCBI Taxonomy" id="2950441"/>
    <lineage>
        <taxon>Bacteria</taxon>
        <taxon>Pseudomonadati</taxon>
        <taxon>Pseudomonadota</taxon>
        <taxon>Gammaproteobacteria</taxon>
        <taxon>Lysobacterales</taxon>
        <taxon>Rhodanobacteraceae</taxon>
        <taxon>Dyella</taxon>
    </lineage>
</organism>
<dbReference type="CDD" id="cd03221">
    <property type="entry name" value="ABCF_EF-3"/>
    <property type="match status" value="2"/>
</dbReference>
<sequence length="537" mass="58608">MTEAFLTLRDAAFAWPDGRRVFSPLDLQLDRRPTGLVGRNGVGKSVLARLLAGELAPTAGRCERTGAVGYVPQHIVCAPGATVAAIAGVQPVLDALARIEAGSVDAADFEQVGERWDIRQQLIAWLDEQGLGHLRPEQPANQLSGGELTQVALAGAWLAEPDVLVLDEPTNHLDRPHRHALLQRLRTWPKGLLVISHDRELLQAMQRIVELSPTGLRDYGGNYEFYESARAQEQERAVQALEHRKAEQRRGDEERRQTLENLSRRQSRGARAGREANQAPILLGRRKQQSQVSMGKWQREQDARQEALAQGVREAASQVAEDADIALLVPELPGAASRKVATLENLRLPYGAGGASALDLTVWGRQRIGIVGPNGSGKSTLLKVLAGAVPPAAGECAVHVPMALLDQQLQLLLPHQSPLQQLLAAQPAAMQADMRTRLALLGLSGDAALKPAAELSGGERLKAALALALYREQPAELLLLDEPTNHLDLRSLDALEQMLLQYRGALMIVSHDHVFLDRIALDRRLEVTGQGWQLTPW</sequence>
<protein>
    <submittedName>
        <fullName evidence="6">ATP-binding cassette domain-containing protein</fullName>
    </submittedName>
</protein>
<keyword evidence="1" id="KW-0677">Repeat</keyword>
<keyword evidence="3 6" id="KW-0067">ATP-binding</keyword>